<dbReference type="CDD" id="cd04301">
    <property type="entry name" value="NAT_SF"/>
    <property type="match status" value="1"/>
</dbReference>
<evidence type="ECO:0000313" key="3">
    <source>
        <dbReference type="Proteomes" id="UP000317371"/>
    </source>
</evidence>
<dbReference type="GO" id="GO:1990189">
    <property type="term" value="F:protein N-terminal-serine acetyltransferase activity"/>
    <property type="evidence" value="ECO:0007669"/>
    <property type="project" value="TreeGrafter"/>
</dbReference>
<protein>
    <submittedName>
        <fullName evidence="2">N-acetyltransferase</fullName>
    </submittedName>
</protein>
<dbReference type="InterPro" id="IPR051908">
    <property type="entry name" value="Ribosomal_N-acetyltransferase"/>
</dbReference>
<dbReference type="PANTHER" id="PTHR43441">
    <property type="entry name" value="RIBOSOMAL-PROTEIN-SERINE ACETYLTRANSFERASE"/>
    <property type="match status" value="1"/>
</dbReference>
<accession>A0A540VMI5</accession>
<dbReference type="PANTHER" id="PTHR43441:SF2">
    <property type="entry name" value="FAMILY ACETYLTRANSFERASE, PUTATIVE (AFU_ORTHOLOGUE AFUA_7G00850)-RELATED"/>
    <property type="match status" value="1"/>
</dbReference>
<dbReference type="OrthoDB" id="161402at2"/>
<dbReference type="Pfam" id="PF00583">
    <property type="entry name" value="Acetyltransf_1"/>
    <property type="match status" value="1"/>
</dbReference>
<dbReference type="Gene3D" id="3.40.630.30">
    <property type="match status" value="1"/>
</dbReference>
<dbReference type="SUPFAM" id="SSF55729">
    <property type="entry name" value="Acyl-CoA N-acyltransferases (Nat)"/>
    <property type="match status" value="1"/>
</dbReference>
<gene>
    <name evidence="2" type="ORF">FKZ61_00910</name>
</gene>
<sequence>MADKRITPSPISLLPLSLEHHAAALQQVYRATPGYWQMYGLPSSPAGQAEHDLREAAEMPDRYLLGIVRRLVADDPQAGGELIGLVDFRLHWPRPKTVYLGMIMVAEPYQRQGIGTQAWLLLRPWLVETAHMSRARVGVAQFNIPALKFFQSLGFTLTGESNRIRSGTKWVRLLYMEQALEEESGGESGGL</sequence>
<dbReference type="RefSeq" id="WP_141608183.1">
    <property type="nucleotide sequence ID" value="NZ_VIGC02000001.1"/>
</dbReference>
<proteinExistence type="predicted"/>
<comment type="caution">
    <text evidence="2">The sequence shown here is derived from an EMBL/GenBank/DDBJ whole genome shotgun (WGS) entry which is preliminary data.</text>
</comment>
<dbReference type="InterPro" id="IPR000182">
    <property type="entry name" value="GNAT_dom"/>
</dbReference>
<keyword evidence="3" id="KW-1185">Reference proteome</keyword>
<dbReference type="AlphaFoldDB" id="A0A540VMI5"/>
<dbReference type="EMBL" id="VIGC01000001">
    <property type="protein sequence ID" value="TQE97970.1"/>
    <property type="molecule type" value="Genomic_DNA"/>
</dbReference>
<dbReference type="Proteomes" id="UP000317371">
    <property type="component" value="Unassembled WGS sequence"/>
</dbReference>
<dbReference type="InParanoid" id="A0A540VMI5"/>
<feature type="domain" description="N-acetyltransferase" evidence="1">
    <location>
        <begin position="11"/>
        <end position="181"/>
    </location>
</feature>
<dbReference type="PROSITE" id="PS51186">
    <property type="entry name" value="GNAT"/>
    <property type="match status" value="1"/>
</dbReference>
<name>A0A540VMI5_9CHLR</name>
<dbReference type="GO" id="GO:0008999">
    <property type="term" value="F:protein-N-terminal-alanine acetyltransferase activity"/>
    <property type="evidence" value="ECO:0007669"/>
    <property type="project" value="TreeGrafter"/>
</dbReference>
<evidence type="ECO:0000259" key="1">
    <source>
        <dbReference type="PROSITE" id="PS51186"/>
    </source>
</evidence>
<evidence type="ECO:0000313" key="2">
    <source>
        <dbReference type="EMBL" id="TQE97970.1"/>
    </source>
</evidence>
<reference evidence="2 3" key="1">
    <citation type="submission" date="2019-06" db="EMBL/GenBank/DDBJ databases">
        <title>Genome sequence of Litorilinea aerophila BAA-2444.</title>
        <authorList>
            <person name="Maclea K.S."/>
            <person name="Maurais E.G."/>
            <person name="Iannazzi L.C."/>
        </authorList>
    </citation>
    <scope>NUCLEOTIDE SEQUENCE [LARGE SCALE GENOMIC DNA]</scope>
    <source>
        <strain evidence="2 3">ATCC BAA-2444</strain>
    </source>
</reference>
<keyword evidence="2" id="KW-0808">Transferase</keyword>
<dbReference type="InterPro" id="IPR016181">
    <property type="entry name" value="Acyl_CoA_acyltransferase"/>
</dbReference>
<organism evidence="2 3">
    <name type="scientific">Litorilinea aerophila</name>
    <dbReference type="NCBI Taxonomy" id="1204385"/>
    <lineage>
        <taxon>Bacteria</taxon>
        <taxon>Bacillati</taxon>
        <taxon>Chloroflexota</taxon>
        <taxon>Caldilineae</taxon>
        <taxon>Caldilineales</taxon>
        <taxon>Caldilineaceae</taxon>
        <taxon>Litorilinea</taxon>
    </lineage>
</organism>